<accession>A0A8J2LGX9</accession>
<sequence length="55" mass="6175">FAGEGKTAKFQGVAVPLLKPNEKLEYLEISDSPKIIKEPYSSRISFLTKLNVHEI</sequence>
<protein>
    <submittedName>
        <fullName evidence="1">Uncharacterized protein</fullName>
    </submittedName>
</protein>
<reference evidence="1" key="1">
    <citation type="submission" date="2021-06" db="EMBL/GenBank/DDBJ databases">
        <authorList>
            <person name="Hodson N. C."/>
            <person name="Mongue J. A."/>
            <person name="Jaron S. K."/>
        </authorList>
    </citation>
    <scope>NUCLEOTIDE SEQUENCE</scope>
</reference>
<feature type="non-terminal residue" evidence="1">
    <location>
        <position position="55"/>
    </location>
</feature>
<name>A0A8J2LGX9_9HEXA</name>
<evidence type="ECO:0000313" key="2">
    <source>
        <dbReference type="Proteomes" id="UP000708208"/>
    </source>
</evidence>
<proteinExistence type="predicted"/>
<keyword evidence="2" id="KW-1185">Reference proteome</keyword>
<dbReference type="EMBL" id="CAJVCH010564183">
    <property type="protein sequence ID" value="CAG7832264.1"/>
    <property type="molecule type" value="Genomic_DNA"/>
</dbReference>
<organism evidence="1 2">
    <name type="scientific">Allacma fusca</name>
    <dbReference type="NCBI Taxonomy" id="39272"/>
    <lineage>
        <taxon>Eukaryota</taxon>
        <taxon>Metazoa</taxon>
        <taxon>Ecdysozoa</taxon>
        <taxon>Arthropoda</taxon>
        <taxon>Hexapoda</taxon>
        <taxon>Collembola</taxon>
        <taxon>Symphypleona</taxon>
        <taxon>Sminthuridae</taxon>
        <taxon>Allacma</taxon>
    </lineage>
</organism>
<gene>
    <name evidence="1" type="ORF">AFUS01_LOCUS41953</name>
</gene>
<dbReference type="AlphaFoldDB" id="A0A8J2LGX9"/>
<evidence type="ECO:0000313" key="1">
    <source>
        <dbReference type="EMBL" id="CAG7832264.1"/>
    </source>
</evidence>
<comment type="caution">
    <text evidence="1">The sequence shown here is derived from an EMBL/GenBank/DDBJ whole genome shotgun (WGS) entry which is preliminary data.</text>
</comment>
<dbReference type="Proteomes" id="UP000708208">
    <property type="component" value="Unassembled WGS sequence"/>
</dbReference>